<comment type="similarity">
    <text evidence="2">Belongs to the TMEM45 family.</text>
</comment>
<dbReference type="InterPro" id="IPR006904">
    <property type="entry name" value="DUF716"/>
</dbReference>
<feature type="transmembrane region" description="Helical" evidence="7">
    <location>
        <begin position="189"/>
        <end position="208"/>
    </location>
</feature>
<evidence type="ECO:0000256" key="1">
    <source>
        <dbReference type="ARBA" id="ARBA00004141"/>
    </source>
</evidence>
<feature type="transmembrane region" description="Helical" evidence="7">
    <location>
        <begin position="159"/>
        <end position="177"/>
    </location>
</feature>
<feature type="transmembrane region" description="Helical" evidence="7">
    <location>
        <begin position="220"/>
        <end position="240"/>
    </location>
</feature>
<sequence length="353" mass="39788">MGTYHGWNVIKLPILKQPGNFSRQVVNMTDRMVHEGMSGHIVASLTWFLVGFLYIVSAMRRHYTTKLAGQKFVSSVEFPFDFLPGRLHNLPFVALYKIVGASVYLSVEIIGTILRESGCVATSVWQHETMAMIFLVSGVVDIVLLKSKDIKYFPDGTDYLLFGVTFGVQALQFVYHLEGRTPLSARLHAFQAFLAAMCALALAVEAQFRHNAMMPIMRGYFIMMQGTWMMHLMFILYHPGTEERTWDEDAFESVELASMMFMYHLTFDLLLILVVNLVFAKVYSGTQYKALPHTEKYAGREGKSQLLALEQLTNGQSTANGRDGGYDRANNDGGEDSDFEYLKLGKAQIVPLP</sequence>
<evidence type="ECO:0000256" key="3">
    <source>
        <dbReference type="ARBA" id="ARBA00022692"/>
    </source>
</evidence>
<evidence type="ECO:0000256" key="4">
    <source>
        <dbReference type="ARBA" id="ARBA00022989"/>
    </source>
</evidence>
<dbReference type="Pfam" id="PF04819">
    <property type="entry name" value="DUF716"/>
    <property type="match status" value="1"/>
</dbReference>
<comment type="subcellular location">
    <subcellularLocation>
        <location evidence="1">Membrane</location>
        <topology evidence="1">Multi-pass membrane protein</topology>
    </subcellularLocation>
</comment>
<dbReference type="AlphaFoldDB" id="A0AAV4FPV3"/>
<evidence type="ECO:0000256" key="7">
    <source>
        <dbReference type="SAM" id="Phobius"/>
    </source>
</evidence>
<dbReference type="GO" id="GO:0016020">
    <property type="term" value="C:membrane"/>
    <property type="evidence" value="ECO:0007669"/>
    <property type="project" value="UniProtKB-SubCell"/>
</dbReference>
<keyword evidence="9" id="KW-1185">Reference proteome</keyword>
<feature type="transmembrane region" description="Helical" evidence="7">
    <location>
        <begin position="37"/>
        <end position="56"/>
    </location>
</feature>
<dbReference type="Proteomes" id="UP000762676">
    <property type="component" value="Unassembled WGS sequence"/>
</dbReference>
<evidence type="ECO:0000313" key="8">
    <source>
        <dbReference type="EMBL" id="GFR74850.1"/>
    </source>
</evidence>
<keyword evidence="3 7" id="KW-0812">Transmembrane</keyword>
<dbReference type="InterPro" id="IPR042127">
    <property type="entry name" value="TMEM45"/>
</dbReference>
<feature type="transmembrane region" description="Helical" evidence="7">
    <location>
        <begin position="94"/>
        <end position="114"/>
    </location>
</feature>
<organism evidence="8 9">
    <name type="scientific">Elysia marginata</name>
    <dbReference type="NCBI Taxonomy" id="1093978"/>
    <lineage>
        <taxon>Eukaryota</taxon>
        <taxon>Metazoa</taxon>
        <taxon>Spiralia</taxon>
        <taxon>Lophotrochozoa</taxon>
        <taxon>Mollusca</taxon>
        <taxon>Gastropoda</taxon>
        <taxon>Heterobranchia</taxon>
        <taxon>Euthyneura</taxon>
        <taxon>Panpulmonata</taxon>
        <taxon>Sacoglossa</taxon>
        <taxon>Placobranchoidea</taxon>
        <taxon>Plakobranchidae</taxon>
        <taxon>Elysia</taxon>
    </lineage>
</organism>
<keyword evidence="5 7" id="KW-0472">Membrane</keyword>
<keyword evidence="4 7" id="KW-1133">Transmembrane helix</keyword>
<gene>
    <name evidence="8" type="ORF">ElyMa_005764200</name>
</gene>
<evidence type="ECO:0000256" key="5">
    <source>
        <dbReference type="ARBA" id="ARBA00023136"/>
    </source>
</evidence>
<comment type="caution">
    <text evidence="8">The sequence shown here is derived from an EMBL/GenBank/DDBJ whole genome shotgun (WGS) entry which is preliminary data.</text>
</comment>
<feature type="transmembrane region" description="Helical" evidence="7">
    <location>
        <begin position="260"/>
        <end position="279"/>
    </location>
</feature>
<name>A0AAV4FPV3_9GAST</name>
<evidence type="ECO:0000313" key="9">
    <source>
        <dbReference type="Proteomes" id="UP000762676"/>
    </source>
</evidence>
<feature type="transmembrane region" description="Helical" evidence="7">
    <location>
        <begin position="129"/>
        <end position="147"/>
    </location>
</feature>
<dbReference type="EMBL" id="BMAT01011550">
    <property type="protein sequence ID" value="GFR74850.1"/>
    <property type="molecule type" value="Genomic_DNA"/>
</dbReference>
<evidence type="ECO:0000256" key="6">
    <source>
        <dbReference type="SAM" id="MobiDB-lite"/>
    </source>
</evidence>
<reference evidence="8 9" key="1">
    <citation type="journal article" date="2021" name="Elife">
        <title>Chloroplast acquisition without the gene transfer in kleptoplastic sea slugs, Plakobranchus ocellatus.</title>
        <authorList>
            <person name="Maeda T."/>
            <person name="Takahashi S."/>
            <person name="Yoshida T."/>
            <person name="Shimamura S."/>
            <person name="Takaki Y."/>
            <person name="Nagai Y."/>
            <person name="Toyoda A."/>
            <person name="Suzuki Y."/>
            <person name="Arimoto A."/>
            <person name="Ishii H."/>
            <person name="Satoh N."/>
            <person name="Nishiyama T."/>
            <person name="Hasebe M."/>
            <person name="Maruyama T."/>
            <person name="Minagawa J."/>
            <person name="Obokata J."/>
            <person name="Shigenobu S."/>
        </authorList>
    </citation>
    <scope>NUCLEOTIDE SEQUENCE [LARGE SCALE GENOMIC DNA]</scope>
</reference>
<dbReference type="PANTHER" id="PTHR16007:SF15">
    <property type="entry name" value="TRANSMEMBRANE PROTEIN 45B"/>
    <property type="match status" value="1"/>
</dbReference>
<feature type="region of interest" description="Disordered" evidence="6">
    <location>
        <begin position="315"/>
        <end position="334"/>
    </location>
</feature>
<proteinExistence type="inferred from homology"/>
<protein>
    <submittedName>
        <fullName evidence="8">Transmembrane protein 45B</fullName>
    </submittedName>
</protein>
<evidence type="ECO:0000256" key="2">
    <source>
        <dbReference type="ARBA" id="ARBA00006948"/>
    </source>
</evidence>
<accession>A0AAV4FPV3</accession>
<dbReference type="PANTHER" id="PTHR16007">
    <property type="entry name" value="EPIDIDYMAL MEMBRANE PROTEIN E9-RELATED"/>
    <property type="match status" value="1"/>
</dbReference>